<feature type="compositionally biased region" description="Polar residues" evidence="1">
    <location>
        <begin position="198"/>
        <end position="218"/>
    </location>
</feature>
<feature type="region of interest" description="Disordered" evidence="1">
    <location>
        <begin position="186"/>
        <end position="235"/>
    </location>
</feature>
<organism evidence="2">
    <name type="scientific">Haemonchus contortus</name>
    <name type="common">Barber pole worm</name>
    <dbReference type="NCBI Taxonomy" id="6289"/>
    <lineage>
        <taxon>Eukaryota</taxon>
        <taxon>Metazoa</taxon>
        <taxon>Ecdysozoa</taxon>
        <taxon>Nematoda</taxon>
        <taxon>Chromadorea</taxon>
        <taxon>Rhabditida</taxon>
        <taxon>Rhabditina</taxon>
        <taxon>Rhabditomorpha</taxon>
        <taxon>Strongyloidea</taxon>
        <taxon>Trichostrongylidae</taxon>
        <taxon>Haemonchus</taxon>
    </lineage>
</organism>
<dbReference type="PANTHER" id="PTHR31063">
    <property type="entry name" value="PROTEIN CBG08668"/>
    <property type="match status" value="1"/>
</dbReference>
<feature type="compositionally biased region" description="Acidic residues" evidence="1">
    <location>
        <begin position="219"/>
        <end position="228"/>
    </location>
</feature>
<sequence>MSFDEVQEDYSLARDLAKNSRHPRSFRWQRKGNVLLQKKLADQLVVSKTIYDPANTLSNRAKKRLQKEESLSDFQPDVQYSLNKHQRWKRLSIPTLLENSGHSNHEILVVNRVITPRRLTAIENLDVSEVHAKENGTIRTISTKGKGHKYSHFQAALRERREVDKDEVEPARILINVVEPHPVTRILAGKAQRRNKKGSLTTKSRHLNYSSEVSQTSCSEDEDEDPFDSGEQTKARRSSFTLGDFLWECSASTSCSRERSRKSSSWSFVEEKPVCLPESDQPKPADLVDISAITNVKSVFEVIDLKAHRLQKFNFPNTLLRLEQERYAVRWIDPYRAMVEATYHVRRSGDEPIRKPLLILFFELRENGRILRLRINADVQYVEDQDREVFIDGIRRRKDFPSLFQFILETVRSLRLRELEIPKEKSRCSENPGYFASEVNSNALAVKADHCHEYDKLQFLRNAENIADHHKGVKSQKTSSNCSRCSSSTRSDLFETRDGLTCRECIASDLIHQLRLNRAPIDIMLTPTENLSNFDLLYGVVPAPLITELLKVSYLYYRHLNDPGLFLTQCPRCAVEVAVIPPSKEDIASCVCPECNSHWCWLCRLEPHWPMNCDEFKQWIVKWDQHYFVSKHLLLPNEDLLRINCTCGRILHLPSESAHNTLCRCGARYDKTEMMCWDHAWWPYYPRLRKERDLAGKPKDGCKVDVERIPCPKLIAKEFADVCTEVRNLRFDKKKRLEFEKSAMVSALESFDLANQRITGLLLVENCTAWLYLHRREDGFTKRKSAVLHLLQRLRSIENDISRNPPSSLLLRNAEELGRDIKNVMDSFGEHQ</sequence>
<gene>
    <name evidence="2" type="ORF">HCOI_00589500</name>
</gene>
<name>W6ND69_HAECO</name>
<proteinExistence type="predicted"/>
<reference evidence="2" key="1">
    <citation type="submission" date="2013-03" db="EMBL/GenBank/DDBJ databases">
        <authorList>
            <person name="Aslett M."/>
        </authorList>
    </citation>
    <scope>NUCLEOTIDE SEQUENCE [LARGE SCALE GENOMIC DNA]</scope>
    <source>
        <strain evidence="2">ISE/inbred ISE</strain>
    </source>
</reference>
<reference evidence="2" key="2">
    <citation type="submission" date="2013-05" db="EMBL/GenBank/DDBJ databases">
        <title>The genome and transcriptome of Haemonchus contortus: a key model parasite for drug and vaccine discovery.</title>
        <authorList>
            <person name="Laing R."/>
            <person name="Kikuchi T."/>
            <person name="Martinelli A."/>
            <person name="Tsai I.J."/>
            <person name="Beech R.N."/>
            <person name="Redman E."/>
            <person name="Holroyd N."/>
            <person name="Bartley D.J."/>
            <person name="Beasley H."/>
            <person name="Britton C."/>
            <person name="Curran D."/>
            <person name="Devaney E."/>
            <person name="Gilabert A."/>
            <person name="Jackson F."/>
            <person name="Hunt M."/>
            <person name="Johnston S."/>
            <person name="Kryukov I."/>
            <person name="Li K."/>
            <person name="Morrison A.A."/>
            <person name="Reid A.J."/>
            <person name="Sargison N."/>
            <person name="Saunders G."/>
            <person name="Wasmuth J.D."/>
            <person name="Wolstenholme A."/>
            <person name="Berriman M."/>
            <person name="Gilleard J.S."/>
            <person name="Cotton J.A."/>
        </authorList>
    </citation>
    <scope>NUCLEOTIDE SEQUENCE [LARGE SCALE GENOMIC DNA]</scope>
    <source>
        <strain evidence="2">ISE/inbred ISE</strain>
    </source>
</reference>
<dbReference type="SUPFAM" id="SSF57850">
    <property type="entry name" value="RING/U-box"/>
    <property type="match status" value="1"/>
</dbReference>
<dbReference type="AlphaFoldDB" id="W6ND69"/>
<dbReference type="PANTHER" id="PTHR31063:SF3">
    <property type="entry name" value="ENHANCER OF POLYCOMB-LIKE PROTEIN"/>
    <property type="match status" value="1"/>
</dbReference>
<accession>W6ND69</accession>
<evidence type="ECO:0000313" key="2">
    <source>
        <dbReference type="EMBL" id="CDL94074.1"/>
    </source>
</evidence>
<dbReference type="CDD" id="cd20335">
    <property type="entry name" value="BRcat_RBR"/>
    <property type="match status" value="1"/>
</dbReference>
<dbReference type="EMBL" id="CAVP010054767">
    <property type="protein sequence ID" value="CDL94074.1"/>
    <property type="molecule type" value="Genomic_DNA"/>
</dbReference>
<evidence type="ECO:0008006" key="3">
    <source>
        <dbReference type="Google" id="ProtNLM"/>
    </source>
</evidence>
<protein>
    <recommendedName>
        <fullName evidence="3">IBR domain containing protein</fullName>
    </recommendedName>
</protein>
<evidence type="ECO:0000256" key="1">
    <source>
        <dbReference type="SAM" id="MobiDB-lite"/>
    </source>
</evidence>
<comment type="caution">
    <text evidence="2">The sequence shown here is derived from an EMBL/GenBank/DDBJ whole genome shotgun (WGS) entry which is preliminary data.</text>
</comment>